<keyword evidence="1" id="KW-0175">Coiled coil</keyword>
<name>A0A9P0CCI9_BEMTA</name>
<protein>
    <submittedName>
        <fullName evidence="2">Uncharacterized protein</fullName>
    </submittedName>
</protein>
<sequence>MKEVKIRILNEQLNEKNSLYENLLGENGVLKKEKMNYQKEVTLIYAMDIIEKFESQYGREYNATGTVRRGDNLRRAKWTFIFKNRRNETAIKHIINEINADGTNEEKIIDGIVKIAEVVSEREKKFVKEIVETGTYLIAQKHKLIIQRNLNMPMIFFGDVPEFVVKTATVLEKAYVEYIVTKISGTSDGNDE</sequence>
<keyword evidence="3" id="KW-1185">Reference proteome</keyword>
<evidence type="ECO:0000313" key="3">
    <source>
        <dbReference type="Proteomes" id="UP001152759"/>
    </source>
</evidence>
<reference evidence="2" key="1">
    <citation type="submission" date="2021-12" db="EMBL/GenBank/DDBJ databases">
        <authorList>
            <person name="King R."/>
        </authorList>
    </citation>
    <scope>NUCLEOTIDE SEQUENCE</scope>
</reference>
<evidence type="ECO:0000313" key="2">
    <source>
        <dbReference type="EMBL" id="CAH0777631.1"/>
    </source>
</evidence>
<evidence type="ECO:0000256" key="1">
    <source>
        <dbReference type="SAM" id="Coils"/>
    </source>
</evidence>
<gene>
    <name evidence="2" type="ORF">BEMITA_LOCUS13563</name>
</gene>
<organism evidence="2 3">
    <name type="scientific">Bemisia tabaci</name>
    <name type="common">Sweetpotato whitefly</name>
    <name type="synonym">Aleurodes tabaci</name>
    <dbReference type="NCBI Taxonomy" id="7038"/>
    <lineage>
        <taxon>Eukaryota</taxon>
        <taxon>Metazoa</taxon>
        <taxon>Ecdysozoa</taxon>
        <taxon>Arthropoda</taxon>
        <taxon>Hexapoda</taxon>
        <taxon>Insecta</taxon>
        <taxon>Pterygota</taxon>
        <taxon>Neoptera</taxon>
        <taxon>Paraneoptera</taxon>
        <taxon>Hemiptera</taxon>
        <taxon>Sternorrhyncha</taxon>
        <taxon>Aleyrodoidea</taxon>
        <taxon>Aleyrodidae</taxon>
        <taxon>Aleyrodinae</taxon>
        <taxon>Bemisia</taxon>
    </lineage>
</organism>
<proteinExistence type="predicted"/>
<feature type="coiled-coil region" evidence="1">
    <location>
        <begin position="6"/>
        <end position="40"/>
    </location>
</feature>
<dbReference type="EMBL" id="OU963870">
    <property type="protein sequence ID" value="CAH0777631.1"/>
    <property type="molecule type" value="Genomic_DNA"/>
</dbReference>
<accession>A0A9P0CCI9</accession>
<dbReference type="AlphaFoldDB" id="A0A9P0CCI9"/>
<dbReference type="Proteomes" id="UP001152759">
    <property type="component" value="Chromosome 9"/>
</dbReference>